<feature type="compositionally biased region" description="Basic and acidic residues" evidence="1">
    <location>
        <begin position="46"/>
        <end position="67"/>
    </location>
</feature>
<protein>
    <submittedName>
        <fullName evidence="2">Uncharacterized protein</fullName>
    </submittedName>
</protein>
<reference evidence="2" key="1">
    <citation type="submission" date="2008-11" db="EMBL/GenBank/DDBJ databases">
        <title>Different origins of the tetronate ring in near mirror-image antibiotics:evidence for convergent evolution?</title>
        <authorList>
            <person name="Demydchuk Y.A."/>
            <person name="Sun Y."/>
            <person name="Leadlay P.F."/>
        </authorList>
    </citation>
    <scope>NUCLEOTIDE SEQUENCE</scope>
    <source>
        <strain evidence="2">NCIMB 11426</strain>
    </source>
</reference>
<dbReference type="AlphaFoldDB" id="D7F1L1"/>
<sequence length="118" mass="13403">MRLGLDQRRAELARGHQVHDQERHGHHHEAEHPERGRGRQALAEVVVRRPDRREDDAADTQERRAEQECGVAVPVLPDLLPELPRSQHVDEDDAEDQKDHTERAVGAGPAKSVDYVVH</sequence>
<feature type="compositionally biased region" description="Basic and acidic residues" evidence="1">
    <location>
        <begin position="1"/>
        <end position="37"/>
    </location>
</feature>
<evidence type="ECO:0000313" key="2">
    <source>
        <dbReference type="EMBL" id="ACR50764.1"/>
    </source>
</evidence>
<dbReference type="EMBL" id="FJ462704">
    <property type="protein sequence ID" value="ACR50764.1"/>
    <property type="molecule type" value="Genomic_DNA"/>
</dbReference>
<feature type="compositionally biased region" description="Low complexity" evidence="1">
    <location>
        <begin position="71"/>
        <end position="84"/>
    </location>
</feature>
<accession>D7F1L1</accession>
<organism evidence="2">
    <name type="scientific">Streptomyces longisporoflavus</name>
    <dbReference type="NCBI Taxonomy" id="28044"/>
    <lineage>
        <taxon>Bacteria</taxon>
        <taxon>Bacillati</taxon>
        <taxon>Actinomycetota</taxon>
        <taxon>Actinomycetes</taxon>
        <taxon>Kitasatosporales</taxon>
        <taxon>Streptomycetaceae</taxon>
        <taxon>Streptomyces</taxon>
    </lineage>
</organism>
<evidence type="ECO:0000256" key="1">
    <source>
        <dbReference type="SAM" id="MobiDB-lite"/>
    </source>
</evidence>
<feature type="region of interest" description="Disordered" evidence="1">
    <location>
        <begin position="1"/>
        <end position="118"/>
    </location>
</feature>
<proteinExistence type="predicted"/>
<name>D7F1L1_9ACTN</name>